<dbReference type="Gene3D" id="1.10.600.10">
    <property type="entry name" value="Farnesyl Diphosphate Synthase"/>
    <property type="match status" value="1"/>
</dbReference>
<dbReference type="EC" id="2.5.1.10" evidence="5"/>
<dbReference type="SUPFAM" id="SSF48576">
    <property type="entry name" value="Terpenoid synthases"/>
    <property type="match status" value="1"/>
</dbReference>
<proteinExistence type="inferred from homology"/>
<reference evidence="17" key="2">
    <citation type="journal article" date="2020" name="Nat. Commun.">
        <title>Large-scale genome sequencing of mycorrhizal fungi provides insights into the early evolution of symbiotic traits.</title>
        <authorList>
            <person name="Miyauchi S."/>
            <person name="Kiss E."/>
            <person name="Kuo A."/>
            <person name="Drula E."/>
            <person name="Kohler A."/>
            <person name="Sanchez-Garcia M."/>
            <person name="Morin E."/>
            <person name="Andreopoulos B."/>
            <person name="Barry K.W."/>
            <person name="Bonito G."/>
            <person name="Buee M."/>
            <person name="Carver A."/>
            <person name="Chen C."/>
            <person name="Cichocki N."/>
            <person name="Clum A."/>
            <person name="Culley D."/>
            <person name="Crous P.W."/>
            <person name="Fauchery L."/>
            <person name="Girlanda M."/>
            <person name="Hayes R.D."/>
            <person name="Keri Z."/>
            <person name="LaButti K."/>
            <person name="Lipzen A."/>
            <person name="Lombard V."/>
            <person name="Magnuson J."/>
            <person name="Maillard F."/>
            <person name="Murat C."/>
            <person name="Nolan M."/>
            <person name="Ohm R.A."/>
            <person name="Pangilinan J."/>
            <person name="Pereira M.F."/>
            <person name="Perotto S."/>
            <person name="Peter M."/>
            <person name="Pfister S."/>
            <person name="Riley R."/>
            <person name="Sitrit Y."/>
            <person name="Stielow J.B."/>
            <person name="Szollosi G."/>
            <person name="Zifcakova L."/>
            <person name="Stursova M."/>
            <person name="Spatafora J.W."/>
            <person name="Tedersoo L."/>
            <person name="Vaario L.M."/>
            <person name="Yamada A."/>
            <person name="Yan M."/>
            <person name="Wang P."/>
            <person name="Xu J."/>
            <person name="Bruns T."/>
            <person name="Baldrian P."/>
            <person name="Vilgalys R."/>
            <person name="Dunand C."/>
            <person name="Henrissat B."/>
            <person name="Grigoriev I.V."/>
            <person name="Hibbett D."/>
            <person name="Nagy L.G."/>
            <person name="Martin F.M."/>
        </authorList>
    </citation>
    <scope>NUCLEOTIDE SEQUENCE</scope>
    <source>
        <strain evidence="17">Prilba</strain>
    </source>
</reference>
<dbReference type="GO" id="GO:0045337">
    <property type="term" value="P:farnesyl diphosphate biosynthetic process"/>
    <property type="evidence" value="ECO:0007669"/>
    <property type="project" value="TreeGrafter"/>
</dbReference>
<comment type="cofactor">
    <cofactor evidence="1">
        <name>Mg(2+)</name>
        <dbReference type="ChEBI" id="CHEBI:18420"/>
    </cofactor>
</comment>
<evidence type="ECO:0000313" key="18">
    <source>
        <dbReference type="Proteomes" id="UP000759537"/>
    </source>
</evidence>
<dbReference type="FunFam" id="1.10.600.10:FF:000006">
    <property type="entry name" value="Farnesyl pyrophosphate synthase"/>
    <property type="match status" value="1"/>
</dbReference>
<evidence type="ECO:0000256" key="13">
    <source>
        <dbReference type="ARBA" id="ARBA00032424"/>
    </source>
</evidence>
<evidence type="ECO:0000256" key="12">
    <source>
        <dbReference type="ARBA" id="ARBA00032380"/>
    </source>
</evidence>
<evidence type="ECO:0000256" key="10">
    <source>
        <dbReference type="ARBA" id="ARBA00022842"/>
    </source>
</evidence>
<dbReference type="Pfam" id="PF00348">
    <property type="entry name" value="polyprenyl_synt"/>
    <property type="match status" value="1"/>
</dbReference>
<evidence type="ECO:0000256" key="3">
    <source>
        <dbReference type="ARBA" id="ARBA00005035"/>
    </source>
</evidence>
<evidence type="ECO:0000256" key="11">
    <source>
        <dbReference type="ARBA" id="ARBA00023098"/>
    </source>
</evidence>
<comment type="pathway">
    <text evidence="2">Isoprenoid biosynthesis; geranyl diphosphate biosynthesis; geranyl diphosphate from dimethylallyl diphosphate and isopentenyl diphosphate: step 1/1.</text>
</comment>
<keyword evidence="18" id="KW-1185">Reference proteome</keyword>
<evidence type="ECO:0000256" key="4">
    <source>
        <dbReference type="ARBA" id="ARBA00006706"/>
    </source>
</evidence>
<dbReference type="InterPro" id="IPR033749">
    <property type="entry name" value="Polyprenyl_synt_CS"/>
</dbReference>
<accession>A0A9P5JXE1</accession>
<comment type="pathway">
    <text evidence="3">Isoprenoid biosynthesis; farnesyl diphosphate biosynthesis; farnesyl diphosphate from geranyl diphosphate and isopentenyl diphosphate: step 1/1.</text>
</comment>
<protein>
    <recommendedName>
        <fullName evidence="15">(2E,6E)-farnesyl diphosphate synthase</fullName>
        <ecNumber evidence="6">2.5.1.1</ecNumber>
        <ecNumber evidence="5">2.5.1.10</ecNumber>
    </recommendedName>
    <alternativeName>
        <fullName evidence="14">Dimethylallyltranstransferase</fullName>
    </alternativeName>
    <alternativeName>
        <fullName evidence="13">Farnesyl diphosphate synthase</fullName>
    </alternativeName>
    <alternativeName>
        <fullName evidence="12">Geranyltranstransferase</fullName>
    </alternativeName>
</protein>
<dbReference type="EMBL" id="WHVB01000030">
    <property type="protein sequence ID" value="KAF8468673.1"/>
    <property type="molecule type" value="Genomic_DNA"/>
</dbReference>
<evidence type="ECO:0000256" key="1">
    <source>
        <dbReference type="ARBA" id="ARBA00001946"/>
    </source>
</evidence>
<dbReference type="GO" id="GO:0004337">
    <property type="term" value="F:(2E,6E)-farnesyl diphosphate synthase activity"/>
    <property type="evidence" value="ECO:0007669"/>
    <property type="project" value="UniProtKB-EC"/>
</dbReference>
<keyword evidence="10" id="KW-0460">Magnesium</keyword>
<dbReference type="PANTHER" id="PTHR11525:SF0">
    <property type="entry name" value="FARNESYL PYROPHOSPHATE SYNTHASE"/>
    <property type="match status" value="1"/>
</dbReference>
<dbReference type="InterPro" id="IPR000092">
    <property type="entry name" value="Polyprenyl_synt"/>
</dbReference>
<evidence type="ECO:0000256" key="15">
    <source>
        <dbReference type="ARBA" id="ARBA00032873"/>
    </source>
</evidence>
<evidence type="ECO:0000256" key="6">
    <source>
        <dbReference type="ARBA" id="ARBA00012833"/>
    </source>
</evidence>
<dbReference type="GO" id="GO:0004161">
    <property type="term" value="F:dimethylallyltranstransferase activity"/>
    <property type="evidence" value="ECO:0007669"/>
    <property type="project" value="UniProtKB-EC"/>
</dbReference>
<dbReference type="Proteomes" id="UP000759537">
    <property type="component" value="Unassembled WGS sequence"/>
</dbReference>
<gene>
    <name evidence="17" type="ORF">DFH94DRAFT_775217</name>
</gene>
<keyword evidence="11" id="KW-0443">Lipid metabolism</keyword>
<evidence type="ECO:0000256" key="7">
    <source>
        <dbReference type="ARBA" id="ARBA00022516"/>
    </source>
</evidence>
<dbReference type="GO" id="GO:0046872">
    <property type="term" value="F:metal ion binding"/>
    <property type="evidence" value="ECO:0007669"/>
    <property type="project" value="UniProtKB-KW"/>
</dbReference>
<name>A0A9P5JXE1_9AGAM</name>
<keyword evidence="7" id="KW-0444">Lipid biosynthesis</keyword>
<dbReference type="OrthoDB" id="10257492at2759"/>
<dbReference type="EC" id="2.5.1.1" evidence="6"/>
<evidence type="ECO:0000256" key="14">
    <source>
        <dbReference type="ARBA" id="ARBA00032448"/>
    </source>
</evidence>
<evidence type="ECO:0000313" key="17">
    <source>
        <dbReference type="EMBL" id="KAF8468673.1"/>
    </source>
</evidence>
<keyword evidence="9" id="KW-0479">Metal-binding</keyword>
<sequence length="385" mass="43563">MAPVAASPTPIVAPLPAVPSATVAKDKKAAARKRFEAVYTVVRDDLLADFRKHNMPEEAIEYYRRSMDYNVPGGKLNRGLSVVDSVAILKGRELTEAEYFKAAVLGWSVEWLQAYFLVSDDIMDSSFTRRGQPCWYRVEGVGLMAVNDALLLEGAIFQMIRKHFRKDSYYVDLLDLMHEVSYQTEMGQLVDLITAPEDRVDLSKFNLSRHRTIVLYKTAVYSFYLPVALALLVCGFPVEKKNESDPDYYKLALDILLPLGEYFQIQDDYLDYAGTPEQIGKIGTDILDNKCSWCINSALARATPTQRAILDANYGRKDSAAEARVKQVFHEVGVDEQYAQYEADSYARINALIDAVPEVRSPCGEAVLRRSVFRVFLEKIYKRTK</sequence>
<comment type="similarity">
    <text evidence="4 16">Belongs to the FPP/GGPP synthase family.</text>
</comment>
<evidence type="ECO:0000256" key="8">
    <source>
        <dbReference type="ARBA" id="ARBA00022679"/>
    </source>
</evidence>
<dbReference type="PROSITE" id="PS00444">
    <property type="entry name" value="POLYPRENYL_SYNTHASE_2"/>
    <property type="match status" value="1"/>
</dbReference>
<dbReference type="GO" id="GO:0005737">
    <property type="term" value="C:cytoplasm"/>
    <property type="evidence" value="ECO:0007669"/>
    <property type="project" value="TreeGrafter"/>
</dbReference>
<reference evidence="17" key="1">
    <citation type="submission" date="2019-10" db="EMBL/GenBank/DDBJ databases">
        <authorList>
            <consortium name="DOE Joint Genome Institute"/>
            <person name="Kuo A."/>
            <person name="Miyauchi S."/>
            <person name="Kiss E."/>
            <person name="Drula E."/>
            <person name="Kohler A."/>
            <person name="Sanchez-Garcia M."/>
            <person name="Andreopoulos B."/>
            <person name="Barry K.W."/>
            <person name="Bonito G."/>
            <person name="Buee M."/>
            <person name="Carver A."/>
            <person name="Chen C."/>
            <person name="Cichocki N."/>
            <person name="Clum A."/>
            <person name="Culley D."/>
            <person name="Crous P.W."/>
            <person name="Fauchery L."/>
            <person name="Girlanda M."/>
            <person name="Hayes R."/>
            <person name="Keri Z."/>
            <person name="LaButti K."/>
            <person name="Lipzen A."/>
            <person name="Lombard V."/>
            <person name="Magnuson J."/>
            <person name="Maillard F."/>
            <person name="Morin E."/>
            <person name="Murat C."/>
            <person name="Nolan M."/>
            <person name="Ohm R."/>
            <person name="Pangilinan J."/>
            <person name="Pereira M."/>
            <person name="Perotto S."/>
            <person name="Peter M."/>
            <person name="Riley R."/>
            <person name="Sitrit Y."/>
            <person name="Stielow B."/>
            <person name="Szollosi G."/>
            <person name="Zifcakova L."/>
            <person name="Stursova M."/>
            <person name="Spatafora J.W."/>
            <person name="Tedersoo L."/>
            <person name="Vaario L.-M."/>
            <person name="Yamada A."/>
            <person name="Yan M."/>
            <person name="Wang P."/>
            <person name="Xu J."/>
            <person name="Bruns T."/>
            <person name="Baldrian P."/>
            <person name="Vilgalys R."/>
            <person name="Henrissat B."/>
            <person name="Grigoriev I.V."/>
            <person name="Hibbett D."/>
            <person name="Nagy L.G."/>
            <person name="Martin F.M."/>
        </authorList>
    </citation>
    <scope>NUCLEOTIDE SEQUENCE</scope>
    <source>
        <strain evidence="17">Prilba</strain>
    </source>
</reference>
<dbReference type="InterPro" id="IPR039702">
    <property type="entry name" value="FPS1-like"/>
</dbReference>
<comment type="caution">
    <text evidence="17">The sequence shown here is derived from an EMBL/GenBank/DDBJ whole genome shotgun (WGS) entry which is preliminary data.</text>
</comment>
<dbReference type="AlphaFoldDB" id="A0A9P5JXE1"/>
<dbReference type="SFLD" id="SFLDG01017">
    <property type="entry name" value="Polyprenyl_Transferase_Like"/>
    <property type="match status" value="1"/>
</dbReference>
<evidence type="ECO:0000256" key="16">
    <source>
        <dbReference type="RuleBase" id="RU004466"/>
    </source>
</evidence>
<keyword evidence="8 16" id="KW-0808">Transferase</keyword>
<evidence type="ECO:0000256" key="9">
    <source>
        <dbReference type="ARBA" id="ARBA00022723"/>
    </source>
</evidence>
<dbReference type="CDD" id="cd00685">
    <property type="entry name" value="Trans_IPPS_HT"/>
    <property type="match status" value="1"/>
</dbReference>
<evidence type="ECO:0000256" key="5">
    <source>
        <dbReference type="ARBA" id="ARBA00012439"/>
    </source>
</evidence>
<dbReference type="PANTHER" id="PTHR11525">
    <property type="entry name" value="FARNESYL-PYROPHOSPHATE SYNTHETASE"/>
    <property type="match status" value="1"/>
</dbReference>
<organism evidence="17 18">
    <name type="scientific">Russula ochroleuca</name>
    <dbReference type="NCBI Taxonomy" id="152965"/>
    <lineage>
        <taxon>Eukaryota</taxon>
        <taxon>Fungi</taxon>
        <taxon>Dikarya</taxon>
        <taxon>Basidiomycota</taxon>
        <taxon>Agaricomycotina</taxon>
        <taxon>Agaricomycetes</taxon>
        <taxon>Russulales</taxon>
        <taxon>Russulaceae</taxon>
        <taxon>Russula</taxon>
    </lineage>
</organism>
<dbReference type="PROSITE" id="PS00723">
    <property type="entry name" value="POLYPRENYL_SYNTHASE_1"/>
    <property type="match status" value="1"/>
</dbReference>
<dbReference type="SFLD" id="SFLDS00005">
    <property type="entry name" value="Isoprenoid_Synthase_Type_I"/>
    <property type="match status" value="1"/>
</dbReference>
<dbReference type="InterPro" id="IPR008949">
    <property type="entry name" value="Isoprenoid_synthase_dom_sf"/>
</dbReference>
<evidence type="ECO:0000256" key="2">
    <source>
        <dbReference type="ARBA" id="ARBA00004932"/>
    </source>
</evidence>